<evidence type="ECO:0000256" key="7">
    <source>
        <dbReference type="ARBA" id="ARBA00022962"/>
    </source>
</evidence>
<dbReference type="RefSeq" id="WP_265681896.1">
    <property type="nucleotide sequence ID" value="NZ_CP120863.1"/>
</dbReference>
<dbReference type="InterPro" id="IPR035466">
    <property type="entry name" value="GlmS/AgaS_SIS"/>
</dbReference>
<feature type="initiator methionine" description="Removed" evidence="8">
    <location>
        <position position="1"/>
    </location>
</feature>
<proteinExistence type="inferred from homology"/>
<dbReference type="InterPro" id="IPR001347">
    <property type="entry name" value="SIS_dom"/>
</dbReference>
<feature type="domain" description="Glutamine amidotransferase type-2" evidence="9">
    <location>
        <begin position="2"/>
        <end position="217"/>
    </location>
</feature>
<evidence type="ECO:0000256" key="1">
    <source>
        <dbReference type="ARBA" id="ARBA00001031"/>
    </source>
</evidence>
<dbReference type="InterPro" id="IPR017932">
    <property type="entry name" value="GATase_2_dom"/>
</dbReference>
<keyword evidence="12" id="KW-1185">Reference proteome</keyword>
<dbReference type="HAMAP" id="MF_00164">
    <property type="entry name" value="GlmS"/>
    <property type="match status" value="1"/>
</dbReference>
<dbReference type="NCBIfam" id="TIGR01135">
    <property type="entry name" value="glmS"/>
    <property type="match status" value="1"/>
</dbReference>
<dbReference type="SUPFAM" id="SSF56235">
    <property type="entry name" value="N-terminal nucleophile aminohydrolases (Ntn hydrolases)"/>
    <property type="match status" value="1"/>
</dbReference>
<evidence type="ECO:0000256" key="3">
    <source>
        <dbReference type="ARBA" id="ARBA00016090"/>
    </source>
</evidence>
<dbReference type="PROSITE" id="PS51464">
    <property type="entry name" value="SIS"/>
    <property type="match status" value="2"/>
</dbReference>
<dbReference type="PANTHER" id="PTHR10937:SF0">
    <property type="entry name" value="GLUTAMINE--FRUCTOSE-6-PHOSPHATE TRANSAMINASE (ISOMERIZING)"/>
    <property type="match status" value="1"/>
</dbReference>
<feature type="domain" description="SIS" evidence="10">
    <location>
        <begin position="456"/>
        <end position="598"/>
    </location>
</feature>
<dbReference type="Pfam" id="PF01380">
    <property type="entry name" value="SIS"/>
    <property type="match status" value="2"/>
</dbReference>
<dbReference type="CDD" id="cd05008">
    <property type="entry name" value="SIS_GlmS_GlmD_1"/>
    <property type="match status" value="1"/>
</dbReference>
<reference evidence="11 12" key="1">
    <citation type="submission" date="2023-03" db="EMBL/GenBank/DDBJ databases">
        <title>Roseibium porphyridii sp. nov. and Roseibium rhodosorbium sp. nov. isolated from marine algae, Porphyridium cruentum and Rhodosorus marinus, respectively.</title>
        <authorList>
            <person name="Lee M.W."/>
            <person name="Choi B.J."/>
            <person name="Lee J.K."/>
            <person name="Choi D.G."/>
            <person name="Baek J.H."/>
            <person name="Bayburt H."/>
            <person name="Kim J.M."/>
            <person name="Han D.M."/>
            <person name="Kim K.H."/>
            <person name="Jeon C.O."/>
        </authorList>
    </citation>
    <scope>NUCLEOTIDE SEQUENCE [LARGE SCALE GENOMIC DNA]</scope>
    <source>
        <strain evidence="11 12">KMA01</strain>
    </source>
</reference>
<comment type="catalytic activity">
    <reaction evidence="1 8">
        <text>D-fructose 6-phosphate + L-glutamine = D-glucosamine 6-phosphate + L-glutamate</text>
        <dbReference type="Rhea" id="RHEA:13237"/>
        <dbReference type="ChEBI" id="CHEBI:29985"/>
        <dbReference type="ChEBI" id="CHEBI:58359"/>
        <dbReference type="ChEBI" id="CHEBI:58725"/>
        <dbReference type="ChEBI" id="CHEBI:61527"/>
        <dbReference type="EC" id="2.6.1.16"/>
    </reaction>
</comment>
<dbReference type="CDD" id="cd05009">
    <property type="entry name" value="SIS_GlmS_GlmD_2"/>
    <property type="match status" value="1"/>
</dbReference>
<gene>
    <name evidence="8 11" type="primary">glmS</name>
    <name evidence="11" type="ORF">K1718_14755</name>
</gene>
<dbReference type="PROSITE" id="PS51278">
    <property type="entry name" value="GATASE_TYPE_2"/>
    <property type="match status" value="1"/>
</dbReference>
<comment type="function">
    <text evidence="8">Catalyzes the first step in hexosamine metabolism, converting fructose-6P into glucosamine-6P using glutamine as a nitrogen source.</text>
</comment>
<comment type="subunit">
    <text evidence="8">Homodimer.</text>
</comment>
<dbReference type="GO" id="GO:0004360">
    <property type="term" value="F:glutamine-fructose-6-phosphate transaminase (isomerizing) activity"/>
    <property type="evidence" value="ECO:0007669"/>
    <property type="project" value="UniProtKB-EC"/>
</dbReference>
<evidence type="ECO:0000256" key="8">
    <source>
        <dbReference type="HAMAP-Rule" id="MF_00164"/>
    </source>
</evidence>
<dbReference type="PANTHER" id="PTHR10937">
    <property type="entry name" value="GLUCOSAMINE--FRUCTOSE-6-PHOSPHATE AMINOTRANSFERASE, ISOMERIZING"/>
    <property type="match status" value="1"/>
</dbReference>
<feature type="active site" description="For Fru-6P isomerization activity" evidence="8">
    <location>
        <position position="603"/>
    </location>
</feature>
<keyword evidence="8" id="KW-0963">Cytoplasm</keyword>
<organism evidence="11 12">
    <name type="scientific">Roseibium porphyridii</name>
    <dbReference type="NCBI Taxonomy" id="2866279"/>
    <lineage>
        <taxon>Bacteria</taxon>
        <taxon>Pseudomonadati</taxon>
        <taxon>Pseudomonadota</taxon>
        <taxon>Alphaproteobacteria</taxon>
        <taxon>Hyphomicrobiales</taxon>
        <taxon>Stappiaceae</taxon>
        <taxon>Roseibium</taxon>
    </lineage>
</organism>
<comment type="subcellular location">
    <subcellularLocation>
        <location evidence="8">Cytoplasm</location>
    </subcellularLocation>
</comment>
<dbReference type="InterPro" id="IPR035490">
    <property type="entry name" value="GlmS/FrlB_SIS"/>
</dbReference>
<accession>A0ABY8EWU0</accession>
<dbReference type="SUPFAM" id="SSF53697">
    <property type="entry name" value="SIS domain"/>
    <property type="match status" value="1"/>
</dbReference>
<protein>
    <recommendedName>
        <fullName evidence="3 8">Glutamine--fructose-6-phosphate aminotransferase [isomerizing]</fullName>
        <ecNumber evidence="2 8">2.6.1.16</ecNumber>
    </recommendedName>
    <alternativeName>
        <fullName evidence="8">D-fructose-6-phosphate amidotransferase</fullName>
    </alternativeName>
    <alternativeName>
        <fullName evidence="8">GFAT</fullName>
    </alternativeName>
    <alternativeName>
        <fullName evidence="8">Glucosamine-6-phosphate synthase</fullName>
    </alternativeName>
    <alternativeName>
        <fullName evidence="8">Hexosephosphate aminotransferase</fullName>
    </alternativeName>
    <alternativeName>
        <fullName evidence="8">L-glutamine--D-fructose-6-phosphate amidotransferase</fullName>
    </alternativeName>
</protein>
<feature type="active site" description="Nucleophile; for GATase activity" evidence="8">
    <location>
        <position position="2"/>
    </location>
</feature>
<evidence type="ECO:0000256" key="2">
    <source>
        <dbReference type="ARBA" id="ARBA00012916"/>
    </source>
</evidence>
<dbReference type="Proteomes" id="UP001209803">
    <property type="component" value="Chromosome"/>
</dbReference>
<dbReference type="InterPro" id="IPR005855">
    <property type="entry name" value="GFAT"/>
</dbReference>
<dbReference type="Gene3D" id="3.60.20.10">
    <property type="entry name" value="Glutamine Phosphoribosylpyrophosphate, subunit 1, domain 1"/>
    <property type="match status" value="1"/>
</dbReference>
<dbReference type="InterPro" id="IPR046348">
    <property type="entry name" value="SIS_dom_sf"/>
</dbReference>
<evidence type="ECO:0000313" key="12">
    <source>
        <dbReference type="Proteomes" id="UP001209803"/>
    </source>
</evidence>
<evidence type="ECO:0000256" key="4">
    <source>
        <dbReference type="ARBA" id="ARBA00022576"/>
    </source>
</evidence>
<dbReference type="InterPro" id="IPR029055">
    <property type="entry name" value="Ntn_hydrolases_N"/>
</dbReference>
<keyword evidence="4 8" id="KW-0032">Aminotransferase</keyword>
<keyword evidence="6" id="KW-0677">Repeat</keyword>
<evidence type="ECO:0000259" key="10">
    <source>
        <dbReference type="PROSITE" id="PS51464"/>
    </source>
</evidence>
<dbReference type="NCBIfam" id="NF001484">
    <property type="entry name" value="PRK00331.1"/>
    <property type="match status" value="1"/>
</dbReference>
<dbReference type="EMBL" id="CP120863">
    <property type="protein sequence ID" value="WFE87431.1"/>
    <property type="molecule type" value="Genomic_DNA"/>
</dbReference>
<feature type="domain" description="SIS" evidence="10">
    <location>
        <begin position="282"/>
        <end position="423"/>
    </location>
</feature>
<keyword evidence="7" id="KW-0315">Glutamine amidotransferase</keyword>
<dbReference type="Pfam" id="PF13522">
    <property type="entry name" value="GATase_6"/>
    <property type="match status" value="1"/>
</dbReference>
<evidence type="ECO:0000313" key="11">
    <source>
        <dbReference type="EMBL" id="WFE87431.1"/>
    </source>
</evidence>
<evidence type="ECO:0000256" key="6">
    <source>
        <dbReference type="ARBA" id="ARBA00022737"/>
    </source>
</evidence>
<sequence length="608" mass="65435">MCGIVGILGDIEAAPRIIDSLKRLEYRGYDSAGVATLVEGKIVRRRAEGKLRNLENSLENAPLSGTSGIGHTRWATHGAPTVSNAHPHQAGAVSVVHNGIIENYLDLRDEIVAAGAILDTETDTEVVAHLINIAMAEGMSPKEAVAHVLPRLKGAFALALLFEGEENLLIGARKGSPLAVGHGEGEMFLGSDAIALSPFTDRITYLEEGDWAVVTRSGAEIFDQDNNKVIRPESRSSVTSSLMDKGNYKHFMAKEIHEQPEVLGHTLSRYFDYSAKTARVDGAQALKFKDLSRLIVTACGTAYLAGLVAKYWFEKYARLPVEIDIASEFRYRETPVGERDTALFISQSGETADTLASLRYCKEHGAAIGAIVNVPESTIAREADMVFPTIAGPEIGVASTKAFTCQLAVLAALALQAGRERGVLSPEREHSLVAELTEVPSLALKALGLEADIERLSQPLSKANNALYLGRATNFPLALEGALKLKELSYIHAEGYAAGELKHGPIALIDENMPVFVIAPYDGIYEKTVSNMQEVAARGGNIVLITDQRGARECGNAAQNTVVLPDMSDIVAPIIYALPVQLIAYHTAVFMGTDVDQPRNLAKSVTVE</sequence>
<dbReference type="Gene3D" id="3.40.50.10490">
    <property type="entry name" value="Glucose-6-phosphate isomerase like protein, domain 1"/>
    <property type="match status" value="2"/>
</dbReference>
<evidence type="ECO:0000256" key="5">
    <source>
        <dbReference type="ARBA" id="ARBA00022679"/>
    </source>
</evidence>
<dbReference type="CDD" id="cd00714">
    <property type="entry name" value="GFAT"/>
    <property type="match status" value="1"/>
</dbReference>
<keyword evidence="5 8" id="KW-0808">Transferase</keyword>
<dbReference type="EC" id="2.6.1.16" evidence="2 8"/>
<name>A0ABY8EWU0_9HYPH</name>
<evidence type="ECO:0000259" key="9">
    <source>
        <dbReference type="PROSITE" id="PS51278"/>
    </source>
</evidence>
<dbReference type="InterPro" id="IPR047084">
    <property type="entry name" value="GFAT_N"/>
</dbReference>